<dbReference type="GO" id="GO:0019915">
    <property type="term" value="P:lipid storage"/>
    <property type="evidence" value="ECO:0007669"/>
    <property type="project" value="InterPro"/>
</dbReference>
<evidence type="ECO:0000313" key="4">
    <source>
        <dbReference type="Proteomes" id="UP000028924"/>
    </source>
</evidence>
<keyword evidence="4" id="KW-1185">Reference proteome</keyword>
<proteinExistence type="predicted"/>
<dbReference type="AlphaFoldDB" id="A0A087SHA6"/>
<reference evidence="3" key="3">
    <citation type="submission" date="2018-10" db="EMBL/GenBank/DDBJ databases">
        <authorList>
            <person name="Hovde B."/>
            <person name="Zhang X."/>
        </authorList>
    </citation>
    <scope>NUCLEOTIDE SEQUENCE [LARGE SCALE GENOMIC DNA]</scope>
    <source>
        <strain evidence="3">UTEX 25</strain>
    </source>
</reference>
<dbReference type="PANTHER" id="PTHR13390:SF0">
    <property type="entry name" value="LIPID DROPLET-ASSOCIATED HYDROLASE"/>
    <property type="match status" value="1"/>
</dbReference>
<evidence type="ECO:0000313" key="3">
    <source>
        <dbReference type="EMBL" id="RMZ52879.1"/>
    </source>
</evidence>
<dbReference type="GeneID" id="23613380"/>
<evidence type="ECO:0000313" key="2">
    <source>
        <dbReference type="EMBL" id="KFM25110.1"/>
    </source>
</evidence>
<dbReference type="InterPro" id="IPR019363">
    <property type="entry name" value="LDAH"/>
</dbReference>
<dbReference type="GO" id="GO:0005811">
    <property type="term" value="C:lipid droplet"/>
    <property type="evidence" value="ECO:0007669"/>
    <property type="project" value="InterPro"/>
</dbReference>
<reference evidence="5" key="2">
    <citation type="journal article" date="2018" name="Algal Res.">
        <title>Characterization of plant carbon substrate utilization by Auxenochlorella protothecoides.</title>
        <authorList>
            <person name="Vogler B.W."/>
            <person name="Starkenburg S.R."/>
            <person name="Sudasinghe N."/>
            <person name="Schambach J.Y."/>
            <person name="Rollin J.A."/>
            <person name="Pattathil S."/>
            <person name="Barry A.N."/>
        </authorList>
    </citation>
    <scope>NUCLEOTIDE SEQUENCE [LARGE SCALE GENOMIC DNA]</scope>
    <source>
        <strain evidence="5">UTEX 25</strain>
    </source>
</reference>
<dbReference type="PANTHER" id="PTHR13390">
    <property type="entry name" value="LIPASE"/>
    <property type="match status" value="1"/>
</dbReference>
<dbReference type="KEGG" id="apro:F751_1989"/>
<organism evidence="2 4">
    <name type="scientific">Auxenochlorella protothecoides</name>
    <name type="common">Green microalga</name>
    <name type="synonym">Chlorella protothecoides</name>
    <dbReference type="NCBI Taxonomy" id="3075"/>
    <lineage>
        <taxon>Eukaryota</taxon>
        <taxon>Viridiplantae</taxon>
        <taxon>Chlorophyta</taxon>
        <taxon>core chlorophytes</taxon>
        <taxon>Trebouxiophyceae</taxon>
        <taxon>Chlorellales</taxon>
        <taxon>Chlorellaceae</taxon>
        <taxon>Auxenochlorella</taxon>
    </lineage>
</organism>
<reference evidence="2 4" key="1">
    <citation type="journal article" date="2014" name="BMC Genomics">
        <title>Oil accumulation mechanisms of the oleaginous microalga Chlorella protothecoides revealed through its genome, transcriptomes, and proteomes.</title>
        <authorList>
            <person name="Gao C."/>
            <person name="Wang Y."/>
            <person name="Shen Y."/>
            <person name="Yan D."/>
            <person name="He X."/>
            <person name="Dai J."/>
            <person name="Wu Q."/>
        </authorList>
    </citation>
    <scope>NUCLEOTIDE SEQUENCE [LARGE SCALE GENOMIC DNA]</scope>
    <source>
        <strain evidence="2 4">0710</strain>
    </source>
</reference>
<name>A0A087SHA6_AUXPR</name>
<gene>
    <name evidence="3" type="ORF">APUTEX25_000998</name>
    <name evidence="2" type="ORF">F751_1989</name>
</gene>
<dbReference type="Proteomes" id="UP000028924">
    <property type="component" value="Unassembled WGS sequence"/>
</dbReference>
<dbReference type="RefSeq" id="XP_011397998.1">
    <property type="nucleotide sequence ID" value="XM_011399696.1"/>
</dbReference>
<dbReference type="EMBL" id="QOKY01000202">
    <property type="protein sequence ID" value="RMZ52879.1"/>
    <property type="molecule type" value="Genomic_DNA"/>
</dbReference>
<reference evidence="3" key="4">
    <citation type="submission" date="2018-11" db="EMBL/GenBank/DDBJ databases">
        <title>Characterization of plant carbon substrate utilization by Auxenochlorella protothecoides.</title>
        <authorList>
            <person name="Vogler B.W."/>
            <person name="Starkenburg S.R."/>
            <person name="Sudasinghe N."/>
            <person name="Schambach J.Y."/>
            <person name="Rollin J.A."/>
            <person name="Pattathil S."/>
            <person name="Barry A.N."/>
        </authorList>
    </citation>
    <scope>NUCLEOTIDE SEQUENCE [LARGE SCALE GENOMIC DNA]</scope>
    <source>
        <strain evidence="3">UTEX 25</strain>
    </source>
</reference>
<evidence type="ECO:0000313" key="5">
    <source>
        <dbReference type="Proteomes" id="UP000279271"/>
    </source>
</evidence>
<accession>A0A087SHA6</accession>
<dbReference type="OrthoDB" id="448051at2759"/>
<keyword evidence="1" id="KW-0378">Hydrolase</keyword>
<evidence type="ECO:0000256" key="1">
    <source>
        <dbReference type="ARBA" id="ARBA00022801"/>
    </source>
</evidence>
<dbReference type="EMBL" id="KL662111">
    <property type="protein sequence ID" value="KFM25110.1"/>
    <property type="molecule type" value="Genomic_DNA"/>
</dbReference>
<dbReference type="Pfam" id="PF10230">
    <property type="entry name" value="LIDHydrolase"/>
    <property type="match status" value="1"/>
</dbReference>
<protein>
    <submittedName>
        <fullName evidence="2">Uncharacterized protein</fullName>
    </submittedName>
</protein>
<sequence>MKTGTGSTQVARAVWTVGRHPTHVLRLPSQGPPRLNVLIIPGNPGVAEYYEPFMHSLHQGLQGRACITCVSQLGMDGQGLTSGPPFGTLWAVTRPSIPIILPPALRSAVVRVQSGMQEEHALAATRLVLRSDSVRNALFLASTEFAELEGSLPWDDLRRLPSFTAYLAEGDMWCPAWQQQLLEKVYWGGVKGIPAPREWLSTLRDGTWL</sequence>
<dbReference type="Proteomes" id="UP000279271">
    <property type="component" value="Unassembled WGS sequence"/>
</dbReference>
<dbReference type="GO" id="GO:0016298">
    <property type="term" value="F:lipase activity"/>
    <property type="evidence" value="ECO:0007669"/>
    <property type="project" value="InterPro"/>
</dbReference>